<proteinExistence type="predicted"/>
<dbReference type="EMBL" id="CADCVR010000076">
    <property type="protein sequence ID" value="CAA9506458.1"/>
    <property type="molecule type" value="Genomic_DNA"/>
</dbReference>
<name>A0A6J4SVM7_9ACTN</name>
<sequence length="164" mass="17636">MVADAQARLDAIAQNLCGAAQPGTARDAVHRRGALGEACGLGPSSWRATSRVTYARPMDERELFTEHFDLDPESVWTAFKRGTATMDLRDVDDVNRTARLSTGVTLNGWHDELFATVAPGASGTDLVVRGRSKNSPLGSEWGKDFKAHGVQKAIRAAVKQAMVA</sequence>
<accession>A0A6J4SVM7</accession>
<evidence type="ECO:0000313" key="1">
    <source>
        <dbReference type="EMBL" id="CAA9506458.1"/>
    </source>
</evidence>
<gene>
    <name evidence="1" type="ORF">AVDCRST_MAG53-2455</name>
</gene>
<evidence type="ECO:0008006" key="2">
    <source>
        <dbReference type="Google" id="ProtNLM"/>
    </source>
</evidence>
<protein>
    <recommendedName>
        <fullName evidence="2">DUF1499 domain-containing protein</fullName>
    </recommendedName>
</protein>
<reference evidence="1" key="1">
    <citation type="submission" date="2020-02" db="EMBL/GenBank/DDBJ databases">
        <authorList>
            <person name="Meier V. D."/>
        </authorList>
    </citation>
    <scope>NUCLEOTIDE SEQUENCE</scope>
    <source>
        <strain evidence="1">AVDCRST_MAG53</strain>
    </source>
</reference>
<dbReference type="AlphaFoldDB" id="A0A6J4SVM7"/>
<organism evidence="1">
    <name type="scientific">uncultured Solirubrobacteraceae bacterium</name>
    <dbReference type="NCBI Taxonomy" id="1162706"/>
    <lineage>
        <taxon>Bacteria</taxon>
        <taxon>Bacillati</taxon>
        <taxon>Actinomycetota</taxon>
        <taxon>Thermoleophilia</taxon>
        <taxon>Solirubrobacterales</taxon>
        <taxon>Solirubrobacteraceae</taxon>
        <taxon>environmental samples</taxon>
    </lineage>
</organism>